<evidence type="ECO:0000313" key="2">
    <source>
        <dbReference type="EMBL" id="MBW0470525.1"/>
    </source>
</evidence>
<protein>
    <recommendedName>
        <fullName evidence="1">Reverse transcriptase Ty1/copia-type domain-containing protein</fullName>
    </recommendedName>
</protein>
<dbReference type="PANTHER" id="PTHR11439:SF483">
    <property type="entry name" value="PEPTIDE SYNTHASE GLIP-LIKE, PUTATIVE (AFU_ORTHOLOGUE AFUA_3G12920)-RELATED"/>
    <property type="match status" value="1"/>
</dbReference>
<organism evidence="2 3">
    <name type="scientific">Austropuccinia psidii MF-1</name>
    <dbReference type="NCBI Taxonomy" id="1389203"/>
    <lineage>
        <taxon>Eukaryota</taxon>
        <taxon>Fungi</taxon>
        <taxon>Dikarya</taxon>
        <taxon>Basidiomycota</taxon>
        <taxon>Pucciniomycotina</taxon>
        <taxon>Pucciniomycetes</taxon>
        <taxon>Pucciniales</taxon>
        <taxon>Sphaerophragmiaceae</taxon>
        <taxon>Austropuccinia</taxon>
    </lineage>
</organism>
<sequence length="345" mass="39286">MDVHCAFLNGTPKEVLHILRPSGYTEHPETDMFVLNKSLCGLKQSPHCWHKVLKRTLITIGLSLCNTDPCLYYSQNRKQPLWMFVHIDDLIFRGACNSIFKEKIQSFFEMEDLGKIKYALGIRITQLEESITLIQDIFIKQILVEFRIEQPKDPQSPLPSNYKELKTLTLEPPKQPPFNFQRAVGLLQYLVQCTRPNLSFTTSFLSQFLESPCGPHYQAVIHTLKYVSGTKFFSLKLSQNHTNCVKTKIVGYTDSDWGGGTEKKSFSGSLIYFYGALGWRAHKQKLVALSSAEAEYNAMTEFTQDLAWMKEVIQEAIGVTCMCTLHSDNQSAISIVSNPIYHHGT</sequence>
<evidence type="ECO:0000313" key="3">
    <source>
        <dbReference type="Proteomes" id="UP000765509"/>
    </source>
</evidence>
<accession>A0A9Q3BST6</accession>
<dbReference type="AlphaFoldDB" id="A0A9Q3BST6"/>
<dbReference type="Pfam" id="PF07727">
    <property type="entry name" value="RVT_2"/>
    <property type="match status" value="1"/>
</dbReference>
<dbReference type="CDD" id="cd09272">
    <property type="entry name" value="RNase_HI_RT_Ty1"/>
    <property type="match status" value="1"/>
</dbReference>
<proteinExistence type="predicted"/>
<evidence type="ECO:0000259" key="1">
    <source>
        <dbReference type="Pfam" id="PF07727"/>
    </source>
</evidence>
<dbReference type="EMBL" id="AVOT02002483">
    <property type="protein sequence ID" value="MBW0470525.1"/>
    <property type="molecule type" value="Genomic_DNA"/>
</dbReference>
<comment type="caution">
    <text evidence="2">The sequence shown here is derived from an EMBL/GenBank/DDBJ whole genome shotgun (WGS) entry which is preliminary data.</text>
</comment>
<reference evidence="2" key="1">
    <citation type="submission" date="2021-03" db="EMBL/GenBank/DDBJ databases">
        <title>Draft genome sequence of rust myrtle Austropuccinia psidii MF-1, a brazilian biotype.</title>
        <authorList>
            <person name="Quecine M.C."/>
            <person name="Pachon D.M.R."/>
            <person name="Bonatelli M.L."/>
            <person name="Correr F.H."/>
            <person name="Franceschini L.M."/>
            <person name="Leite T.F."/>
            <person name="Margarido G.R.A."/>
            <person name="Almeida C.A."/>
            <person name="Ferrarezi J.A."/>
            <person name="Labate C.A."/>
        </authorList>
    </citation>
    <scope>NUCLEOTIDE SEQUENCE</scope>
    <source>
        <strain evidence="2">MF-1</strain>
    </source>
</reference>
<dbReference type="PANTHER" id="PTHR11439">
    <property type="entry name" value="GAG-POL-RELATED RETROTRANSPOSON"/>
    <property type="match status" value="1"/>
</dbReference>
<dbReference type="OrthoDB" id="3344688at2759"/>
<dbReference type="Proteomes" id="UP000765509">
    <property type="component" value="Unassembled WGS sequence"/>
</dbReference>
<dbReference type="InterPro" id="IPR013103">
    <property type="entry name" value="RVT_2"/>
</dbReference>
<gene>
    <name evidence="2" type="ORF">O181_010240</name>
</gene>
<keyword evidence="3" id="KW-1185">Reference proteome</keyword>
<name>A0A9Q3BST6_9BASI</name>
<feature type="domain" description="Reverse transcriptase Ty1/copia-type" evidence="1">
    <location>
        <begin position="1"/>
        <end position="150"/>
    </location>
</feature>